<dbReference type="GeneID" id="112049223"/>
<protein>
    <submittedName>
        <fullName evidence="3">Uncharacterized protein LOC112049223</fullName>
    </submittedName>
</protein>
<evidence type="ECO:0000259" key="1">
    <source>
        <dbReference type="PROSITE" id="PS51029"/>
    </source>
</evidence>
<dbReference type="Pfam" id="PF10545">
    <property type="entry name" value="MADF_DNA_bdg"/>
    <property type="match status" value="2"/>
</dbReference>
<evidence type="ECO:0000313" key="3">
    <source>
        <dbReference type="RefSeq" id="XP_052743568.1"/>
    </source>
</evidence>
<name>A0ABM3LWY1_BICAN</name>
<sequence length="512" mass="60446">MRWSEAATLEFVKLYLKHECLWNPNNPSYKLKLQRDKAYSEICSEFNSIKPLTVPEVKMKIKNLRTTYIQQVHKILQKSTPDCIYEPSLIWFNEMDRCLKHVPTNRHLSSYNVQDTPEVDSSSNVLLWVNQDPSDNIDEDLNPDPLVTNSEDDFVVFKNESSPKIKVERSSSPESNRVKSKKSKLRKSFIKKSEDVENGTEMQEDEFDIYGKYIASQLRKMNLEKALRLQLEIQSLVSEARISDISSFCLWWKNINYCVIPKYRNMRLKKRFSEKETYQFVKIYFKHEHLWNTKHLEYKSHQRRLVAYKTVINEFYQCTGIQLTLAELRIKIKNLKSTYWQEIRKIKERIDYIPAMKWFAVWRNYMESVDNYESLEESNRTDEDSPRAWALDTMDNDSGDPFESNRANDYVMIIKPECDPTKESNLRNRRQKSFKRTSTDVSVSDINVTENTNTEATVRDDEFEIYGKFVASQLRSMDLQRALALQLEIQNLVSRARLAELSDQCNTDSVTS</sequence>
<feature type="domain" description="MADF" evidence="1">
    <location>
        <begin position="279"/>
        <end position="371"/>
    </location>
</feature>
<dbReference type="Proteomes" id="UP001652582">
    <property type="component" value="Chromosome 19"/>
</dbReference>
<dbReference type="PROSITE" id="PS51029">
    <property type="entry name" value="MADF"/>
    <property type="match status" value="2"/>
</dbReference>
<accession>A0ABM3LWY1</accession>
<dbReference type="RefSeq" id="XP_052743568.1">
    <property type="nucleotide sequence ID" value="XM_052887608.1"/>
</dbReference>
<feature type="domain" description="MADF" evidence="1">
    <location>
        <begin position="10"/>
        <end position="103"/>
    </location>
</feature>
<dbReference type="SMART" id="SM00595">
    <property type="entry name" value="MADF"/>
    <property type="match status" value="2"/>
</dbReference>
<organism evidence="2 3">
    <name type="scientific">Bicyclus anynana</name>
    <name type="common">Squinting bush brown butterfly</name>
    <dbReference type="NCBI Taxonomy" id="110368"/>
    <lineage>
        <taxon>Eukaryota</taxon>
        <taxon>Metazoa</taxon>
        <taxon>Ecdysozoa</taxon>
        <taxon>Arthropoda</taxon>
        <taxon>Hexapoda</taxon>
        <taxon>Insecta</taxon>
        <taxon>Pterygota</taxon>
        <taxon>Neoptera</taxon>
        <taxon>Endopterygota</taxon>
        <taxon>Lepidoptera</taxon>
        <taxon>Glossata</taxon>
        <taxon>Ditrysia</taxon>
        <taxon>Papilionoidea</taxon>
        <taxon>Nymphalidae</taxon>
        <taxon>Satyrinae</taxon>
        <taxon>Satyrini</taxon>
        <taxon>Mycalesina</taxon>
        <taxon>Bicyclus</taxon>
    </lineage>
</organism>
<dbReference type="PANTHER" id="PTHR21505">
    <property type="entry name" value="MADF DOMAIN-CONTAINING PROTEIN-RELATED"/>
    <property type="match status" value="1"/>
</dbReference>
<keyword evidence="2" id="KW-1185">Reference proteome</keyword>
<gene>
    <name evidence="3" type="primary">LOC112049223</name>
</gene>
<evidence type="ECO:0000313" key="2">
    <source>
        <dbReference type="Proteomes" id="UP001652582"/>
    </source>
</evidence>
<dbReference type="PANTHER" id="PTHR21505:SF8">
    <property type="entry name" value="DPT-YFP REPRESSOR BY OVEREXPRESSION, ISOFORM D-RELATED"/>
    <property type="match status" value="1"/>
</dbReference>
<reference evidence="3" key="1">
    <citation type="submission" date="2025-08" db="UniProtKB">
        <authorList>
            <consortium name="RefSeq"/>
        </authorList>
    </citation>
    <scope>IDENTIFICATION</scope>
</reference>
<proteinExistence type="predicted"/>
<dbReference type="InterPro" id="IPR006578">
    <property type="entry name" value="MADF-dom"/>
</dbReference>